<dbReference type="InterPro" id="IPR001810">
    <property type="entry name" value="F-box_dom"/>
</dbReference>
<dbReference type="InterPro" id="IPR036047">
    <property type="entry name" value="F-box-like_dom_sf"/>
</dbReference>
<reference evidence="2" key="1">
    <citation type="journal article" date="2014" name="Genome Announc.">
        <title>De novo whole-genome sequence and genome annotation of Lichtheimia ramosa.</title>
        <authorList>
            <person name="Linde J."/>
            <person name="Schwartze V."/>
            <person name="Binder U."/>
            <person name="Lass-Florl C."/>
            <person name="Voigt K."/>
            <person name="Horn F."/>
        </authorList>
    </citation>
    <scope>NUCLEOTIDE SEQUENCE</scope>
    <source>
        <strain evidence="2">JMRC FSU:6197</strain>
    </source>
</reference>
<dbReference type="PROSITE" id="PS50181">
    <property type="entry name" value="FBOX"/>
    <property type="match status" value="1"/>
</dbReference>
<gene>
    <name evidence="2" type="ORF">LRAMOSA06724</name>
</gene>
<evidence type="ECO:0000259" key="1">
    <source>
        <dbReference type="PROSITE" id="PS50181"/>
    </source>
</evidence>
<feature type="domain" description="F-box" evidence="1">
    <location>
        <begin position="1"/>
        <end position="36"/>
    </location>
</feature>
<organism evidence="2">
    <name type="scientific">Lichtheimia ramosa</name>
    <dbReference type="NCBI Taxonomy" id="688394"/>
    <lineage>
        <taxon>Eukaryota</taxon>
        <taxon>Fungi</taxon>
        <taxon>Fungi incertae sedis</taxon>
        <taxon>Mucoromycota</taxon>
        <taxon>Mucoromycotina</taxon>
        <taxon>Mucoromycetes</taxon>
        <taxon>Mucorales</taxon>
        <taxon>Lichtheimiaceae</taxon>
        <taxon>Lichtheimia</taxon>
    </lineage>
</organism>
<accession>A0A077X4K9</accession>
<proteinExistence type="predicted"/>
<protein>
    <recommendedName>
        <fullName evidence="1">F-box domain-containing protein</fullName>
    </recommendedName>
</protein>
<evidence type="ECO:0000313" key="2">
    <source>
        <dbReference type="EMBL" id="CDS14555.1"/>
    </source>
</evidence>
<dbReference type="Pfam" id="PF00646">
    <property type="entry name" value="F-box"/>
    <property type="match status" value="1"/>
</dbReference>
<dbReference type="OrthoDB" id="2238111at2759"/>
<name>A0A077X4K9_9FUNG</name>
<dbReference type="CDD" id="cd09917">
    <property type="entry name" value="F-box_SF"/>
    <property type="match status" value="1"/>
</dbReference>
<sequence>MLYDLPEDVLIVLLQYLDFVSLMHLARISRRLRPVVCCVLRHYLLPKVQVATVMDQEGRGRWTCRYQFYGLDHGEHEPRAVFVPLDPTHCHKRYRCDGSTASPTLRQLVIFDKEEPISLMQKSCPLSIKPSNGVHRVYALERQASLSYVSQADLNEDICDHSSSKKHPTSSSSSSQYHISPIVLAIHVPLLSGKPIHPQQRFWNRFLSV</sequence>
<dbReference type="EMBL" id="LK023386">
    <property type="protein sequence ID" value="CDS14555.1"/>
    <property type="molecule type" value="Genomic_DNA"/>
</dbReference>
<dbReference type="SUPFAM" id="SSF81383">
    <property type="entry name" value="F-box domain"/>
    <property type="match status" value="1"/>
</dbReference>
<dbReference type="AlphaFoldDB" id="A0A077X4K9"/>